<organism evidence="1 2">
    <name type="scientific">Paraburkholderia rhynchosiae</name>
    <dbReference type="NCBI Taxonomy" id="487049"/>
    <lineage>
        <taxon>Bacteria</taxon>
        <taxon>Pseudomonadati</taxon>
        <taxon>Pseudomonadota</taxon>
        <taxon>Betaproteobacteria</taxon>
        <taxon>Burkholderiales</taxon>
        <taxon>Burkholderiaceae</taxon>
        <taxon>Paraburkholderia</taxon>
    </lineage>
</organism>
<feature type="non-terminal residue" evidence="1">
    <location>
        <position position="254"/>
    </location>
</feature>
<keyword evidence="2" id="KW-1185">Reference proteome</keyword>
<evidence type="ECO:0000313" key="2">
    <source>
        <dbReference type="Proteomes" id="UP001629235"/>
    </source>
</evidence>
<proteinExistence type="predicted"/>
<gene>
    <name evidence="1" type="ORF">PQR01_39240</name>
</gene>
<comment type="caution">
    <text evidence="1">The sequence shown here is derived from an EMBL/GenBank/DDBJ whole genome shotgun (WGS) entry which is preliminary data.</text>
</comment>
<dbReference type="EMBL" id="JAQQDW010000186">
    <property type="protein sequence ID" value="MFM0109256.1"/>
    <property type="molecule type" value="Genomic_DNA"/>
</dbReference>
<sequence length="254" mass="27255">METAARRTHSALRASVKEEAGSSEPCNSSSEAGEIVLENAPKGIYVLKEIVEEIKKRNGWNEHLPANQEEAKLKKEKLLKAANLVAAYSKFLMIYAFFEADLTIDKVPLRRLTTTMAGEQAKVSATARFGFGGAKWYNCFAGLLATAGLAVRLPNNGPIAHAGSTWVLTDDGRTPGPRGILDAIVRFNGINPAVATANLTDENGMVSVGIEGAPTQEYISAESAVDVDKRATVVAFFVLKPADFVRDVTEATVT</sequence>
<dbReference type="Proteomes" id="UP001629235">
    <property type="component" value="Unassembled WGS sequence"/>
</dbReference>
<protein>
    <submittedName>
        <fullName evidence="1">Uncharacterized protein</fullName>
    </submittedName>
</protein>
<reference evidence="1 2" key="1">
    <citation type="journal article" date="2024" name="Chem. Sci.">
        <title>Discovery of megapolipeptins by genome mining of a Burkholderiales bacteria collection.</title>
        <authorList>
            <person name="Paulo B.S."/>
            <person name="Recchia M.J.J."/>
            <person name="Lee S."/>
            <person name="Fergusson C.H."/>
            <person name="Romanowski S.B."/>
            <person name="Hernandez A."/>
            <person name="Krull N."/>
            <person name="Liu D.Y."/>
            <person name="Cavanagh H."/>
            <person name="Bos A."/>
            <person name="Gray C.A."/>
            <person name="Murphy B.T."/>
            <person name="Linington R.G."/>
            <person name="Eustaquio A.S."/>
        </authorList>
    </citation>
    <scope>NUCLEOTIDE SEQUENCE [LARGE SCALE GENOMIC DNA]</scope>
    <source>
        <strain evidence="1 2">RL18-126-BIB-B</strain>
    </source>
</reference>
<evidence type="ECO:0000313" key="1">
    <source>
        <dbReference type="EMBL" id="MFM0109256.1"/>
    </source>
</evidence>
<name>A0ACC7NVR6_9BURK</name>
<accession>A0ACC7NVR6</accession>